<dbReference type="InterPro" id="IPR035421">
    <property type="entry name" value="Terminase_6C"/>
</dbReference>
<evidence type="ECO:0000259" key="4">
    <source>
        <dbReference type="Pfam" id="PF17289"/>
    </source>
</evidence>
<gene>
    <name evidence="5" type="ORF">LT85_3820</name>
</gene>
<proteinExistence type="predicted"/>
<dbReference type="KEGG" id="care:LT85_3820"/>
<dbReference type="AlphaFoldDB" id="A0A0A1FDZ5"/>
<dbReference type="Pfam" id="PF06056">
    <property type="entry name" value="Terminase_5"/>
    <property type="match status" value="1"/>
</dbReference>
<evidence type="ECO:0000256" key="2">
    <source>
        <dbReference type="SAM" id="MobiDB-lite"/>
    </source>
</evidence>
<dbReference type="Proteomes" id="UP000030302">
    <property type="component" value="Chromosome"/>
</dbReference>
<dbReference type="Gene3D" id="3.40.50.300">
    <property type="entry name" value="P-loop containing nucleotide triphosphate hydrolases"/>
    <property type="match status" value="1"/>
</dbReference>
<dbReference type="Pfam" id="PF03237">
    <property type="entry name" value="Terminase_6N"/>
    <property type="match status" value="1"/>
</dbReference>
<feature type="domain" description="Terminase large subunit gp17-like C-terminal" evidence="4">
    <location>
        <begin position="400"/>
        <end position="558"/>
    </location>
</feature>
<feature type="domain" description="Terminase ATPase subunit N-terminal" evidence="3">
    <location>
        <begin position="2"/>
        <end position="57"/>
    </location>
</feature>
<keyword evidence="6" id="KW-1185">Reference proteome</keyword>
<evidence type="ECO:0000313" key="5">
    <source>
        <dbReference type="EMBL" id="AIY42978.1"/>
    </source>
</evidence>
<feature type="region of interest" description="Disordered" evidence="2">
    <location>
        <begin position="87"/>
        <end position="121"/>
    </location>
</feature>
<accession>A0A0A1FDZ5</accession>
<dbReference type="Gene3D" id="3.30.420.240">
    <property type="match status" value="1"/>
</dbReference>
<sequence length="577" mass="65785">MRNVARGLYWQGWRISSIAKHLKQKRSTIASWKQRDLWHLSTAIDRMEVTLEARMVQLVNKEVKSGSDFKEIDLLTRSLVQMSRKRRYDGGGNEADLNPNLDKRNAGPKKKPTKNDYGDEQRDKLIEAFSESLFDYQKVWYRNGHERTRMILKSRQIGATWYFAREALVDAMQTGRDQIFLSASKAQAHVFKQYIVQFAHDAAGISLSGDPIILPNGAHLRFLGTNSRTAQGYHGNFYFDEFFWTHNFQELNKVASGMALHSKWRKTYFSTPSSTTHQAYPFWTGDLFNKGRSKAEQFKIDVSHKKLVNGFRGQDEIWRQIVTILDAERGGCNLFDIERLRNFEYSPDQFENLLMCNFIDDTASIFTLGELQRCMVDTWGAWVDVKPFAARPFGYRPVWIGYDPSLTGDSAGCVVLAPPLVAGGKFRVLERFQWRGMDFAAQAEAIRQMTLRYQVEYIGIDTTGMGIGVFPIVRQFFPGTTAINYSPEVKTRMVLKAKDVISKGRLEFDAGATDLAQAFMSIHKTITASGRQVTYEAGRTDETGHADLAWACMHALDHEPIEGISESTTSFMEIFTS</sequence>
<dbReference type="InterPro" id="IPR027417">
    <property type="entry name" value="P-loop_NTPase"/>
</dbReference>
<dbReference type="InterPro" id="IPR010332">
    <property type="entry name" value="ATPase_terminase-su_N"/>
</dbReference>
<dbReference type="EMBL" id="CP009962">
    <property type="protein sequence ID" value="AIY42978.1"/>
    <property type="molecule type" value="Genomic_DNA"/>
</dbReference>
<organism evidence="5 6">
    <name type="scientific">Collimonas arenae</name>
    <dbReference type="NCBI Taxonomy" id="279058"/>
    <lineage>
        <taxon>Bacteria</taxon>
        <taxon>Pseudomonadati</taxon>
        <taxon>Pseudomonadota</taxon>
        <taxon>Betaproteobacteria</taxon>
        <taxon>Burkholderiales</taxon>
        <taxon>Oxalobacteraceae</taxon>
        <taxon>Collimonas</taxon>
    </lineage>
</organism>
<keyword evidence="1" id="KW-1188">Viral release from host cell</keyword>
<dbReference type="STRING" id="279058.LT85_3820"/>
<name>A0A0A1FDZ5_9BURK</name>
<reference evidence="6" key="1">
    <citation type="journal article" date="2014" name="Soil Biol. Biochem.">
        <title>Structure and function of bacterial communities in ageing soils: Insights from the Mendocino ecological staircase.</title>
        <authorList>
            <person name="Uroz S."/>
            <person name="Tech J.J."/>
            <person name="Sawaya N.A."/>
            <person name="Frey-Klett P."/>
            <person name="Leveau J.H.J."/>
        </authorList>
    </citation>
    <scope>NUCLEOTIDE SEQUENCE [LARGE SCALE GENOMIC DNA]</scope>
    <source>
        <strain evidence="6">Cal35</strain>
    </source>
</reference>
<dbReference type="HOGENOM" id="CLU_020362_2_1_4"/>
<protein>
    <submittedName>
        <fullName evidence="5">Phage terminase</fullName>
    </submittedName>
</protein>
<evidence type="ECO:0000256" key="1">
    <source>
        <dbReference type="ARBA" id="ARBA00022612"/>
    </source>
</evidence>
<evidence type="ECO:0000313" key="6">
    <source>
        <dbReference type="Proteomes" id="UP000030302"/>
    </source>
</evidence>
<dbReference type="Pfam" id="PF17289">
    <property type="entry name" value="Terminase_6C"/>
    <property type="match status" value="1"/>
</dbReference>
<evidence type="ECO:0000259" key="3">
    <source>
        <dbReference type="Pfam" id="PF06056"/>
    </source>
</evidence>